<gene>
    <name evidence="1" type="ORF">CEXT_558611</name>
</gene>
<accession>A0AAV4YA02</accession>
<comment type="caution">
    <text evidence="1">The sequence shown here is derived from an EMBL/GenBank/DDBJ whole genome shotgun (WGS) entry which is preliminary data.</text>
</comment>
<organism evidence="1 2">
    <name type="scientific">Caerostris extrusa</name>
    <name type="common">Bark spider</name>
    <name type="synonym">Caerostris bankana</name>
    <dbReference type="NCBI Taxonomy" id="172846"/>
    <lineage>
        <taxon>Eukaryota</taxon>
        <taxon>Metazoa</taxon>
        <taxon>Ecdysozoa</taxon>
        <taxon>Arthropoda</taxon>
        <taxon>Chelicerata</taxon>
        <taxon>Arachnida</taxon>
        <taxon>Araneae</taxon>
        <taxon>Araneomorphae</taxon>
        <taxon>Entelegynae</taxon>
        <taxon>Araneoidea</taxon>
        <taxon>Araneidae</taxon>
        <taxon>Caerostris</taxon>
    </lineage>
</organism>
<dbReference type="Proteomes" id="UP001054945">
    <property type="component" value="Unassembled WGS sequence"/>
</dbReference>
<name>A0AAV4YA02_CAEEX</name>
<proteinExistence type="predicted"/>
<reference evidence="1 2" key="1">
    <citation type="submission" date="2021-06" db="EMBL/GenBank/DDBJ databases">
        <title>Caerostris extrusa draft genome.</title>
        <authorList>
            <person name="Kono N."/>
            <person name="Arakawa K."/>
        </authorList>
    </citation>
    <scope>NUCLEOTIDE SEQUENCE [LARGE SCALE GENOMIC DNA]</scope>
</reference>
<sequence length="74" mass="8638">MEQDKLVGWKAIPMLSRKRTLGEYELQIDSKSSTNSWWQNVNEAYHILLTVPLAKLNLPYIFCYTGSLNQTARY</sequence>
<dbReference type="EMBL" id="BPLR01018998">
    <property type="protein sequence ID" value="GIZ03788.1"/>
    <property type="molecule type" value="Genomic_DNA"/>
</dbReference>
<evidence type="ECO:0000313" key="1">
    <source>
        <dbReference type="EMBL" id="GIZ03788.1"/>
    </source>
</evidence>
<evidence type="ECO:0000313" key="2">
    <source>
        <dbReference type="Proteomes" id="UP001054945"/>
    </source>
</evidence>
<dbReference type="AlphaFoldDB" id="A0AAV4YA02"/>
<keyword evidence="2" id="KW-1185">Reference proteome</keyword>
<protein>
    <submittedName>
        <fullName evidence="1">Uncharacterized protein</fullName>
    </submittedName>
</protein>